<evidence type="ECO:0000313" key="3">
    <source>
        <dbReference type="Proteomes" id="UP000321079"/>
    </source>
</evidence>
<dbReference type="InterPro" id="IPR052517">
    <property type="entry name" value="GlcG_carb_metab_protein"/>
</dbReference>
<dbReference type="PANTHER" id="PTHR34309">
    <property type="entry name" value="SLR1406 PROTEIN"/>
    <property type="match status" value="1"/>
</dbReference>
<organism evidence="2 3">
    <name type="scientific">Gluconobacter kanchanaburiensis NBRC 103587</name>
    <dbReference type="NCBI Taxonomy" id="1307948"/>
    <lineage>
        <taxon>Bacteria</taxon>
        <taxon>Pseudomonadati</taxon>
        <taxon>Pseudomonadota</taxon>
        <taxon>Alphaproteobacteria</taxon>
        <taxon>Acetobacterales</taxon>
        <taxon>Acetobacteraceae</taxon>
        <taxon>Gluconobacter</taxon>
    </lineage>
</organism>
<feature type="signal peptide" evidence="1">
    <location>
        <begin position="1"/>
        <end position="27"/>
    </location>
</feature>
<protein>
    <recommendedName>
        <fullName evidence="4">GlcG protein</fullName>
    </recommendedName>
</protein>
<evidence type="ECO:0008006" key="4">
    <source>
        <dbReference type="Google" id="ProtNLM"/>
    </source>
</evidence>
<dbReference type="Gene3D" id="3.30.450.150">
    <property type="entry name" value="Haem-degrading domain"/>
    <property type="match status" value="1"/>
</dbReference>
<dbReference type="SUPFAM" id="SSF143744">
    <property type="entry name" value="GlcG-like"/>
    <property type="match status" value="1"/>
</dbReference>
<dbReference type="EMBL" id="BJVA01000016">
    <property type="protein sequence ID" value="GEK97057.1"/>
    <property type="molecule type" value="Genomic_DNA"/>
</dbReference>
<proteinExistence type="predicted"/>
<keyword evidence="1" id="KW-0732">Signal</keyword>
<gene>
    <name evidence="2" type="ORF">GKA01_22540</name>
</gene>
<dbReference type="PANTHER" id="PTHR34309:SF1">
    <property type="entry name" value="PROTEIN GLCG"/>
    <property type="match status" value="1"/>
</dbReference>
<dbReference type="InterPro" id="IPR038084">
    <property type="entry name" value="PduO/GlcC-like_sf"/>
</dbReference>
<name>A0A511BGX7_9PROT</name>
<sequence>MFPIFRIGSLFFSLCMMVFCLTSSAYAISRRPALDDEDVIKISNAARDSFAKSHIHGCIVVADEDGMPLFVLRQADAVANCLSSALAKAKSAALFQSDTNNAYVSLMKGETHELAVPDLSANPGGLPLFVGKRLVGSVAVSTPDGNADLAAVRAGLAAFEK</sequence>
<dbReference type="RefSeq" id="WP_167506363.1">
    <property type="nucleotide sequence ID" value="NZ_BARK01000006.1"/>
</dbReference>
<evidence type="ECO:0000313" key="2">
    <source>
        <dbReference type="EMBL" id="GEK97057.1"/>
    </source>
</evidence>
<reference evidence="2 3" key="1">
    <citation type="submission" date="2019-07" db="EMBL/GenBank/DDBJ databases">
        <title>Whole genome shotgun sequence of Gluconobacter kanchanaburiensis NBRC 103587.</title>
        <authorList>
            <person name="Hosoyama A."/>
            <person name="Uohara A."/>
            <person name="Ohji S."/>
            <person name="Ichikawa N."/>
        </authorList>
    </citation>
    <scope>NUCLEOTIDE SEQUENCE [LARGE SCALE GENOMIC DNA]</scope>
    <source>
        <strain evidence="2 3">NBRC 103587</strain>
    </source>
</reference>
<dbReference type="Pfam" id="PF03928">
    <property type="entry name" value="HbpS-like"/>
    <property type="match status" value="1"/>
</dbReference>
<comment type="caution">
    <text evidence="2">The sequence shown here is derived from an EMBL/GenBank/DDBJ whole genome shotgun (WGS) entry which is preliminary data.</text>
</comment>
<dbReference type="Proteomes" id="UP000321079">
    <property type="component" value="Unassembled WGS sequence"/>
</dbReference>
<dbReference type="AlphaFoldDB" id="A0A511BGX7"/>
<evidence type="ECO:0000256" key="1">
    <source>
        <dbReference type="SAM" id="SignalP"/>
    </source>
</evidence>
<accession>A0A511BGX7</accession>
<dbReference type="InterPro" id="IPR005624">
    <property type="entry name" value="PduO/GlcC-like"/>
</dbReference>
<feature type="chain" id="PRO_5021704971" description="GlcG protein" evidence="1">
    <location>
        <begin position="28"/>
        <end position="161"/>
    </location>
</feature>
<keyword evidence="3" id="KW-1185">Reference proteome</keyword>